<evidence type="ECO:0000256" key="6">
    <source>
        <dbReference type="SAM" id="MobiDB-lite"/>
    </source>
</evidence>
<dbReference type="Gene3D" id="1.20.1250.20">
    <property type="entry name" value="MFS general substrate transporter like domains"/>
    <property type="match status" value="1"/>
</dbReference>
<dbReference type="GO" id="GO:0022857">
    <property type="term" value="F:transmembrane transporter activity"/>
    <property type="evidence" value="ECO:0007669"/>
    <property type="project" value="InterPro"/>
</dbReference>
<evidence type="ECO:0000256" key="5">
    <source>
        <dbReference type="ARBA" id="ARBA00023136"/>
    </source>
</evidence>
<keyword evidence="3 7" id="KW-0812">Transmembrane</keyword>
<evidence type="ECO:0000256" key="2">
    <source>
        <dbReference type="ARBA" id="ARBA00005982"/>
    </source>
</evidence>
<gene>
    <name evidence="8" type="ORF">PHAVU_010G003800g</name>
</gene>
<feature type="compositionally biased region" description="Acidic residues" evidence="6">
    <location>
        <begin position="600"/>
        <end position="609"/>
    </location>
</feature>
<feature type="transmembrane region" description="Helical" evidence="7">
    <location>
        <begin position="340"/>
        <end position="365"/>
    </location>
</feature>
<comment type="subcellular location">
    <subcellularLocation>
        <location evidence="1">Membrane</location>
        <topology evidence="1">Multi-pass membrane protein</topology>
    </subcellularLocation>
</comment>
<dbReference type="Pfam" id="PF00854">
    <property type="entry name" value="PTR2"/>
    <property type="match status" value="1"/>
</dbReference>
<reference evidence="9" key="1">
    <citation type="journal article" date="2014" name="Nat. Genet.">
        <title>A reference genome for common bean and genome-wide analysis of dual domestications.</title>
        <authorList>
            <person name="Schmutz J."/>
            <person name="McClean P.E."/>
            <person name="Mamidi S."/>
            <person name="Wu G.A."/>
            <person name="Cannon S.B."/>
            <person name="Grimwood J."/>
            <person name="Jenkins J."/>
            <person name="Shu S."/>
            <person name="Song Q."/>
            <person name="Chavarro C."/>
            <person name="Torres-Torres M."/>
            <person name="Geffroy V."/>
            <person name="Moghaddam S.M."/>
            <person name="Gao D."/>
            <person name="Abernathy B."/>
            <person name="Barry K."/>
            <person name="Blair M."/>
            <person name="Brick M.A."/>
            <person name="Chovatia M."/>
            <person name="Gepts P."/>
            <person name="Goodstein D.M."/>
            <person name="Gonzales M."/>
            <person name="Hellsten U."/>
            <person name="Hyten D.L."/>
            <person name="Jia G."/>
            <person name="Kelly J.D."/>
            <person name="Kudrna D."/>
            <person name="Lee R."/>
            <person name="Richard M.M."/>
            <person name="Miklas P.N."/>
            <person name="Osorno J.M."/>
            <person name="Rodrigues J."/>
            <person name="Thareau V."/>
            <person name="Urrea C.A."/>
            <person name="Wang M."/>
            <person name="Yu Y."/>
            <person name="Zhang M."/>
            <person name="Wing R.A."/>
            <person name="Cregan P.B."/>
            <person name="Rokhsar D.S."/>
            <person name="Jackson S.A."/>
        </authorList>
    </citation>
    <scope>NUCLEOTIDE SEQUENCE [LARGE SCALE GENOMIC DNA]</scope>
    <source>
        <strain evidence="9">cv. G19833</strain>
    </source>
</reference>
<feature type="transmembrane region" description="Helical" evidence="7">
    <location>
        <begin position="33"/>
        <end position="52"/>
    </location>
</feature>
<evidence type="ECO:0000256" key="4">
    <source>
        <dbReference type="ARBA" id="ARBA00022989"/>
    </source>
</evidence>
<dbReference type="OMA" id="ICKAACE"/>
<evidence type="ECO:0000256" key="3">
    <source>
        <dbReference type="ARBA" id="ARBA00022692"/>
    </source>
</evidence>
<dbReference type="InterPro" id="IPR036259">
    <property type="entry name" value="MFS_trans_sf"/>
</dbReference>
<dbReference type="GO" id="GO:0016020">
    <property type="term" value="C:membrane"/>
    <property type="evidence" value="ECO:0007669"/>
    <property type="project" value="UniProtKB-SubCell"/>
</dbReference>
<dbReference type="PANTHER" id="PTHR11654">
    <property type="entry name" value="OLIGOPEPTIDE TRANSPORTER-RELATED"/>
    <property type="match status" value="1"/>
</dbReference>
<comment type="similarity">
    <text evidence="2">Belongs to the major facilitator superfamily. Proton-dependent oligopeptide transporter (POT/PTR) (TC 2.A.17) family.</text>
</comment>
<feature type="transmembrane region" description="Helical" evidence="7">
    <location>
        <begin position="100"/>
        <end position="121"/>
    </location>
</feature>
<dbReference type="Gramene" id="ESW05918">
    <property type="protein sequence ID" value="ESW05918"/>
    <property type="gene ID" value="PHAVU_010G003800g"/>
</dbReference>
<evidence type="ECO:0000256" key="1">
    <source>
        <dbReference type="ARBA" id="ARBA00004141"/>
    </source>
</evidence>
<dbReference type="SMR" id="V7AM25"/>
<keyword evidence="9" id="KW-1185">Reference proteome</keyword>
<dbReference type="Proteomes" id="UP000000226">
    <property type="component" value="Chromosome 10"/>
</dbReference>
<evidence type="ECO:0000313" key="9">
    <source>
        <dbReference type="Proteomes" id="UP000000226"/>
    </source>
</evidence>
<dbReference type="InterPro" id="IPR000109">
    <property type="entry name" value="POT_fam"/>
</dbReference>
<feature type="transmembrane region" description="Helical" evidence="7">
    <location>
        <begin position="179"/>
        <end position="200"/>
    </location>
</feature>
<feature type="transmembrane region" description="Helical" evidence="7">
    <location>
        <begin position="497"/>
        <end position="519"/>
    </location>
</feature>
<accession>V7AM25</accession>
<feature type="compositionally biased region" description="Acidic residues" evidence="6">
    <location>
        <begin position="567"/>
        <end position="593"/>
    </location>
</feature>
<proteinExistence type="inferred from homology"/>
<dbReference type="EMBL" id="CM002297">
    <property type="protein sequence ID" value="ESW05918.1"/>
    <property type="molecule type" value="Genomic_DNA"/>
</dbReference>
<dbReference type="AlphaFoldDB" id="V7AM25"/>
<feature type="transmembrane region" description="Helical" evidence="7">
    <location>
        <begin position="456"/>
        <end position="476"/>
    </location>
</feature>
<protein>
    <submittedName>
        <fullName evidence="8">Uncharacterized protein</fullName>
    </submittedName>
</protein>
<feature type="transmembrane region" description="Helical" evidence="7">
    <location>
        <begin position="212"/>
        <end position="230"/>
    </location>
</feature>
<feature type="transmembrane region" description="Helical" evidence="7">
    <location>
        <begin position="531"/>
        <end position="551"/>
    </location>
</feature>
<evidence type="ECO:0000256" key="7">
    <source>
        <dbReference type="SAM" id="Phobius"/>
    </source>
</evidence>
<dbReference type="eggNOG" id="KOG1237">
    <property type="taxonomic scope" value="Eukaryota"/>
</dbReference>
<name>V7AM25_PHAVU</name>
<feature type="region of interest" description="Disordered" evidence="6">
    <location>
        <begin position="559"/>
        <end position="609"/>
    </location>
</feature>
<dbReference type="OrthoDB" id="1181826at2759"/>
<organism evidence="8 9">
    <name type="scientific">Phaseolus vulgaris</name>
    <name type="common">Kidney bean</name>
    <name type="synonym">French bean</name>
    <dbReference type="NCBI Taxonomy" id="3885"/>
    <lineage>
        <taxon>Eukaryota</taxon>
        <taxon>Viridiplantae</taxon>
        <taxon>Streptophyta</taxon>
        <taxon>Embryophyta</taxon>
        <taxon>Tracheophyta</taxon>
        <taxon>Spermatophyta</taxon>
        <taxon>Magnoliopsida</taxon>
        <taxon>eudicotyledons</taxon>
        <taxon>Gunneridae</taxon>
        <taxon>Pentapetalae</taxon>
        <taxon>rosids</taxon>
        <taxon>fabids</taxon>
        <taxon>Fabales</taxon>
        <taxon>Fabaceae</taxon>
        <taxon>Papilionoideae</taxon>
        <taxon>50 kb inversion clade</taxon>
        <taxon>NPAAA clade</taxon>
        <taxon>indigoferoid/millettioid clade</taxon>
        <taxon>Phaseoleae</taxon>
        <taxon>Phaseolus</taxon>
    </lineage>
</organism>
<evidence type="ECO:0000313" key="8">
    <source>
        <dbReference type="EMBL" id="ESW05918.1"/>
    </source>
</evidence>
<keyword evidence="5 7" id="KW-0472">Membrane</keyword>
<feature type="transmembrane region" description="Helical" evidence="7">
    <location>
        <begin position="411"/>
        <end position="436"/>
    </location>
</feature>
<sequence>MALQENGSEKKFSFALVKNFLHQLRHLFVNSKALFFMGALAASYIIVEFSVFSTMMDYYEESVMVEDLGRSAILRNLQDGLSSLLFIFVSLISEAYTGPVTMISICAAASIEGLMLIWISAYSESSGALYAAILFLTIGKSGQTLLDSFLENKVEEIFEAREKIEIKDGSTEKQNELDLIRIILTNTWLLAPLAVGYVVIVFTDFFNQDYDIIFRNSAVLMGGCYLLFLFGSTKYRHEQVCDESNLGKILRICKAACGRRESDYPASENGYYWKGNVRTNLCYVYGKGVRLKPRVPRLFRWLDKAAILVPDVSLDTQERDGKVCSVKEVREVKNLVPMNYLCFSFFAYSLLVATGNTFFVAQASSMTTTNGYDISKLFLIEVAAEKVSRFICFLIMVGLRSMRTTHSTSKTFVVTTSIIRIGFGMVCAVICCFVARKVELHRLSWILNQTKELKIAALYPQFILLGMTEALVEGGLKKLFHAHVAKSMWSFVDSYIELVNGIGKLLLIPLVLMFRGSWFKKTIDTSHLDRFYLMLGILNAALLLVCGYYSFRYTYKETSPEDAAQPDQEDEENPEGHVEEEENQVEANVEEQEDHLGHFEEEDQVEENV</sequence>
<keyword evidence="4 7" id="KW-1133">Transmembrane helix</keyword>